<proteinExistence type="predicted"/>
<protein>
    <submittedName>
        <fullName evidence="1">Uncharacterized protein</fullName>
    </submittedName>
</protein>
<feature type="non-terminal residue" evidence="1">
    <location>
        <position position="1"/>
    </location>
</feature>
<reference evidence="1" key="2">
    <citation type="submission" date="2021-01" db="EMBL/GenBank/DDBJ databases">
        <authorList>
            <person name="Schikora-Tamarit M.A."/>
        </authorList>
    </citation>
    <scope>NUCLEOTIDE SEQUENCE</scope>
    <source>
        <strain evidence="1">CBS2887</strain>
    </source>
</reference>
<dbReference type="EMBL" id="JAEUBG010003881">
    <property type="protein sequence ID" value="KAH3682177.1"/>
    <property type="molecule type" value="Genomic_DNA"/>
</dbReference>
<dbReference type="Proteomes" id="UP000774326">
    <property type="component" value="Unassembled WGS sequence"/>
</dbReference>
<name>A0A9P8Q1L4_WICPI</name>
<comment type="caution">
    <text evidence="1">The sequence shown here is derived from an EMBL/GenBank/DDBJ whole genome shotgun (WGS) entry which is preliminary data.</text>
</comment>
<sequence>ANTPSWRLYNLCSTLITLPFDPLPRTPRTVKNFLKYPWLINSTGIFSESVG</sequence>
<reference evidence="1" key="1">
    <citation type="journal article" date="2021" name="Open Biol.">
        <title>Shared evolutionary footprints suggest mitochondrial oxidative damage underlies multiple complex I losses in fungi.</title>
        <authorList>
            <person name="Schikora-Tamarit M.A."/>
            <person name="Marcet-Houben M."/>
            <person name="Nosek J."/>
            <person name="Gabaldon T."/>
        </authorList>
    </citation>
    <scope>NUCLEOTIDE SEQUENCE</scope>
    <source>
        <strain evidence="1">CBS2887</strain>
    </source>
</reference>
<keyword evidence="2" id="KW-1185">Reference proteome</keyword>
<accession>A0A9P8Q1L4</accession>
<evidence type="ECO:0000313" key="2">
    <source>
        <dbReference type="Proteomes" id="UP000774326"/>
    </source>
</evidence>
<gene>
    <name evidence="1" type="ORF">WICPIJ_006857</name>
</gene>
<dbReference type="AlphaFoldDB" id="A0A9P8Q1L4"/>
<evidence type="ECO:0000313" key="1">
    <source>
        <dbReference type="EMBL" id="KAH3682177.1"/>
    </source>
</evidence>
<organism evidence="1 2">
    <name type="scientific">Wickerhamomyces pijperi</name>
    <name type="common">Yeast</name>
    <name type="synonym">Pichia pijperi</name>
    <dbReference type="NCBI Taxonomy" id="599730"/>
    <lineage>
        <taxon>Eukaryota</taxon>
        <taxon>Fungi</taxon>
        <taxon>Dikarya</taxon>
        <taxon>Ascomycota</taxon>
        <taxon>Saccharomycotina</taxon>
        <taxon>Saccharomycetes</taxon>
        <taxon>Phaffomycetales</taxon>
        <taxon>Wickerhamomycetaceae</taxon>
        <taxon>Wickerhamomyces</taxon>
    </lineage>
</organism>